<sequence>MGSSELVFITGGSGHIGFQVVVSALKAGYRVRAAVRSQGKADKIKSAPSIRALNAEDKLSFVEVADLTATGAYDKAVEGADYIIHVAAPISSSYKEGADFTEHFIEPSVKGTLGVLNAAKKTSSIRRVVITSSVAAIIPYHDFTSGKSETVYNETSRIPTPTSFANVFEAYAASKVAALNEAEEWIRQNKTAFSVIHIFPGFVIGKDELITDVKDAFYGTNKEVLTPVTGGDDGFKPSSSVHLDDVAQAHVAALNPGIVGNAGFVLSSGGLRGIRWEESLDVVAKNFPDAVQSGILANNGKIATLPVKIDASNTEKTLGLRLRPFDEQVKSVVGHYLELVGEGAG</sequence>
<dbReference type="InterPro" id="IPR036291">
    <property type="entry name" value="NAD(P)-bd_dom_sf"/>
</dbReference>
<keyword evidence="1" id="KW-0560">Oxidoreductase</keyword>
<dbReference type="InterPro" id="IPR050425">
    <property type="entry name" value="NAD(P)_dehydrat-like"/>
</dbReference>
<dbReference type="InterPro" id="IPR001509">
    <property type="entry name" value="Epimerase_deHydtase"/>
</dbReference>
<dbReference type="PANTHER" id="PTHR10366">
    <property type="entry name" value="NAD DEPENDENT EPIMERASE/DEHYDRATASE"/>
    <property type="match status" value="1"/>
</dbReference>
<gene>
    <name evidence="4" type="ORF">BGW36DRAFT_387930</name>
</gene>
<dbReference type="GeneID" id="70247467"/>
<dbReference type="Gene3D" id="3.40.50.720">
    <property type="entry name" value="NAD(P)-binding Rossmann-like Domain"/>
    <property type="match status" value="1"/>
</dbReference>
<dbReference type="Pfam" id="PF01370">
    <property type="entry name" value="Epimerase"/>
    <property type="match status" value="1"/>
</dbReference>
<dbReference type="EMBL" id="JAJTJA010000012">
    <property type="protein sequence ID" value="KAH8691242.1"/>
    <property type="molecule type" value="Genomic_DNA"/>
</dbReference>
<dbReference type="PANTHER" id="PTHR10366:SF564">
    <property type="entry name" value="STEROL-4-ALPHA-CARBOXYLATE 3-DEHYDROGENASE, DECARBOXYLATING"/>
    <property type="match status" value="1"/>
</dbReference>
<feature type="domain" description="NAD-dependent epimerase/dehydratase" evidence="3">
    <location>
        <begin position="7"/>
        <end position="255"/>
    </location>
</feature>
<accession>A0AAD4KLI0</accession>
<dbReference type="RefSeq" id="XP_046067334.1">
    <property type="nucleotide sequence ID" value="XM_046217180.1"/>
</dbReference>
<dbReference type="Proteomes" id="UP001201262">
    <property type="component" value="Unassembled WGS sequence"/>
</dbReference>
<evidence type="ECO:0000313" key="4">
    <source>
        <dbReference type="EMBL" id="KAH8691242.1"/>
    </source>
</evidence>
<evidence type="ECO:0000259" key="3">
    <source>
        <dbReference type="Pfam" id="PF01370"/>
    </source>
</evidence>
<comment type="similarity">
    <text evidence="2">Belongs to the NAD(P)-dependent epimerase/dehydratase family. Dihydroflavonol-4-reductase subfamily.</text>
</comment>
<name>A0AAD4KLI0_9EURO</name>
<proteinExistence type="inferred from homology"/>
<dbReference type="AlphaFoldDB" id="A0AAD4KLI0"/>
<keyword evidence="5" id="KW-1185">Reference proteome</keyword>
<comment type="caution">
    <text evidence="4">The sequence shown here is derived from an EMBL/GenBank/DDBJ whole genome shotgun (WGS) entry which is preliminary data.</text>
</comment>
<evidence type="ECO:0000256" key="2">
    <source>
        <dbReference type="ARBA" id="ARBA00023445"/>
    </source>
</evidence>
<dbReference type="GO" id="GO:0016616">
    <property type="term" value="F:oxidoreductase activity, acting on the CH-OH group of donors, NAD or NADP as acceptor"/>
    <property type="evidence" value="ECO:0007669"/>
    <property type="project" value="TreeGrafter"/>
</dbReference>
<evidence type="ECO:0000313" key="5">
    <source>
        <dbReference type="Proteomes" id="UP001201262"/>
    </source>
</evidence>
<protein>
    <recommendedName>
        <fullName evidence="3">NAD-dependent epimerase/dehydratase domain-containing protein</fullName>
    </recommendedName>
</protein>
<evidence type="ECO:0000256" key="1">
    <source>
        <dbReference type="ARBA" id="ARBA00023002"/>
    </source>
</evidence>
<organism evidence="4 5">
    <name type="scientific">Talaromyces proteolyticus</name>
    <dbReference type="NCBI Taxonomy" id="1131652"/>
    <lineage>
        <taxon>Eukaryota</taxon>
        <taxon>Fungi</taxon>
        <taxon>Dikarya</taxon>
        <taxon>Ascomycota</taxon>
        <taxon>Pezizomycotina</taxon>
        <taxon>Eurotiomycetes</taxon>
        <taxon>Eurotiomycetidae</taxon>
        <taxon>Eurotiales</taxon>
        <taxon>Trichocomaceae</taxon>
        <taxon>Talaromyces</taxon>
        <taxon>Talaromyces sect. Bacilispori</taxon>
    </lineage>
</organism>
<dbReference type="SUPFAM" id="SSF51735">
    <property type="entry name" value="NAD(P)-binding Rossmann-fold domains"/>
    <property type="match status" value="1"/>
</dbReference>
<reference evidence="4" key="1">
    <citation type="submission" date="2021-12" db="EMBL/GenBank/DDBJ databases">
        <title>Convergent genome expansion in fungi linked to evolution of root-endophyte symbiosis.</title>
        <authorList>
            <consortium name="DOE Joint Genome Institute"/>
            <person name="Ke Y.-H."/>
            <person name="Bonito G."/>
            <person name="Liao H.-L."/>
            <person name="Looney B."/>
            <person name="Rojas-Flechas A."/>
            <person name="Nash J."/>
            <person name="Hameed K."/>
            <person name="Schadt C."/>
            <person name="Martin F."/>
            <person name="Crous P.W."/>
            <person name="Miettinen O."/>
            <person name="Magnuson J.K."/>
            <person name="Labbe J."/>
            <person name="Jacobson D."/>
            <person name="Doktycz M.J."/>
            <person name="Veneault-Fourrey C."/>
            <person name="Kuo A."/>
            <person name="Mondo S."/>
            <person name="Calhoun S."/>
            <person name="Riley R."/>
            <person name="Ohm R."/>
            <person name="LaButti K."/>
            <person name="Andreopoulos B."/>
            <person name="Pangilinan J."/>
            <person name="Nolan M."/>
            <person name="Tritt A."/>
            <person name="Clum A."/>
            <person name="Lipzen A."/>
            <person name="Daum C."/>
            <person name="Barry K."/>
            <person name="Grigoriev I.V."/>
            <person name="Vilgalys R."/>
        </authorList>
    </citation>
    <scope>NUCLEOTIDE SEQUENCE</scope>
    <source>
        <strain evidence="4">PMI_201</strain>
    </source>
</reference>